<dbReference type="GO" id="GO:0004386">
    <property type="term" value="F:helicase activity"/>
    <property type="evidence" value="ECO:0007669"/>
    <property type="project" value="UniProtKB-KW"/>
</dbReference>
<evidence type="ECO:0000256" key="2">
    <source>
        <dbReference type="ARBA" id="ARBA00022723"/>
    </source>
</evidence>
<dbReference type="CDD" id="cd16448">
    <property type="entry name" value="RING-H2"/>
    <property type="match status" value="1"/>
</dbReference>
<dbReference type="CDD" id="cd18793">
    <property type="entry name" value="SF2_C_SNF"/>
    <property type="match status" value="1"/>
</dbReference>
<keyword evidence="5" id="KW-0378">Hydrolase</keyword>
<dbReference type="VEuPathDB" id="TriTrypDB:BSAL_72145"/>
<evidence type="ECO:0000256" key="5">
    <source>
        <dbReference type="ARBA" id="ARBA00022801"/>
    </source>
</evidence>
<evidence type="ECO:0000256" key="1">
    <source>
        <dbReference type="ARBA" id="ARBA00004123"/>
    </source>
</evidence>
<dbReference type="InterPro" id="IPR013083">
    <property type="entry name" value="Znf_RING/FYVE/PHD"/>
</dbReference>
<name>A0A0S4IWJ2_BODSA</name>
<feature type="domain" description="PARP-type" evidence="12">
    <location>
        <begin position="56"/>
        <end position="135"/>
    </location>
</feature>
<dbReference type="EMBL" id="CYKH01000572">
    <property type="protein sequence ID" value="CUG06260.1"/>
    <property type="molecule type" value="Genomic_DNA"/>
</dbReference>
<evidence type="ECO:0000256" key="11">
    <source>
        <dbReference type="SAM" id="MobiDB-lite"/>
    </source>
</evidence>
<evidence type="ECO:0000313" key="17">
    <source>
        <dbReference type="Proteomes" id="UP000051952"/>
    </source>
</evidence>
<dbReference type="PROSITE" id="PS50064">
    <property type="entry name" value="ZF_PARP_2"/>
    <property type="match status" value="1"/>
</dbReference>
<feature type="domain" description="RING-type" evidence="13">
    <location>
        <begin position="702"/>
        <end position="747"/>
    </location>
</feature>
<sequence length="989" mass="111489">MCKKNVKEIWPYHFLMQRKSHLIRTISFCLVKMSKLTINSDGHWKAAKGNSAHFAYVVEVARSGRARCRKCSDMILKDSIRFGVPIRDPRGEYGYISAWQHLKCSRVEDKSLIPNQLFGFDALSKVEQDSVVEEVTRDDAPAHFEALNPDDLVKRGKLPHAELPPTLTQHLLPFQREGVWWMVQQEESGPKCGILADEMGMGKTIQTIGLILSRPRRGATLVVCPVSSMMQWEEELRTHVVANTLRVLVVGKRSVLNRDDMQAADIVLITYPVLEQSWRALVNANKVACEYCNTLFLPRKLRVHNKYYCGPKAKRTAKQMKREVTAGSRKVQTEKVIKKGLRTLHVEVDDDEEQQAPPASTTIAGPMGMYNELMRDAGREVRSRWERKRERSSSDSESDSDDDSESTSSESSGDTDNAKDPKRFQCATCGFPILRYAFCPVTGQHHVLGELEKVVEDDTGGDKVNLADSILHSIEWFRVILDEAHRIKSRTTSTTKAACALRAECKWALTGTPLQNRVGDLYSLLRFMRFDPFARYYCGVDGCSCSSLSHPFTGANLSSCIYCGHGPVQHYSYFNKFIMNPIMRYGYIGDGRQALILLSKEILGKAMLRRTKKERESELAIPPCTVEIRRIQQTPEERDFYESLYKKSTAQFDTFVTKGTVLHNYAHIFQLLSRLRQALDHPYLVAQTLEVGRHAPTHRGVCGVCQELLIGVDKVDVHPCKHGFHRICLAQYVESAPSAAECHCPVCFVRINVDLRQLQGPIAEEAGGDEGLLQAAMPPEEDDQELEAAAADPNTQDLLVMTAKTTGILSRIDLSKPMVGTKLQAIVSYVQSTPEDEKVIIFSQFGAMLELTGYWIRKNNIRCATLNGSMTLTQRQAALHVFRSDPLVKVIMISLKAGGEGLNLQHANHVILIDPWWNPAVEMQAVQRAHRIGQQRKVTAIRFVTENTVEERMLTLQDKKMLVFEGTIDGSVTSLQQLSEDDLQFLFTR</sequence>
<dbReference type="Gene3D" id="3.30.1740.10">
    <property type="entry name" value="Zinc finger, PARP-type"/>
    <property type="match status" value="1"/>
</dbReference>
<dbReference type="InterPro" id="IPR049730">
    <property type="entry name" value="SNF2/RAD54-like_C"/>
</dbReference>
<evidence type="ECO:0000259" key="12">
    <source>
        <dbReference type="PROSITE" id="PS50064"/>
    </source>
</evidence>
<evidence type="ECO:0000256" key="4">
    <source>
        <dbReference type="ARBA" id="ARBA00022771"/>
    </source>
</evidence>
<comment type="subcellular location">
    <subcellularLocation>
        <location evidence="1">Nucleus</location>
    </subcellularLocation>
</comment>
<dbReference type="SUPFAM" id="SSF52540">
    <property type="entry name" value="P-loop containing nucleoside triphosphate hydrolases"/>
    <property type="match status" value="2"/>
</dbReference>
<dbReference type="Proteomes" id="UP000051952">
    <property type="component" value="Unassembled WGS sequence"/>
</dbReference>
<evidence type="ECO:0000256" key="9">
    <source>
        <dbReference type="ARBA" id="ARBA00023242"/>
    </source>
</evidence>
<dbReference type="PROSITE" id="PS50089">
    <property type="entry name" value="ZF_RING_2"/>
    <property type="match status" value="1"/>
</dbReference>
<dbReference type="OrthoDB" id="448448at2759"/>
<gene>
    <name evidence="16" type="ORF">BSAL_72145</name>
</gene>
<feature type="compositionally biased region" description="Acidic residues" evidence="11">
    <location>
        <begin position="396"/>
        <end position="405"/>
    </location>
</feature>
<dbReference type="GO" id="GO:0005524">
    <property type="term" value="F:ATP binding"/>
    <property type="evidence" value="ECO:0007669"/>
    <property type="project" value="UniProtKB-KW"/>
</dbReference>
<evidence type="ECO:0000256" key="10">
    <source>
        <dbReference type="PROSITE-ProRule" id="PRU00175"/>
    </source>
</evidence>
<dbReference type="GO" id="GO:0006289">
    <property type="term" value="P:nucleotide-excision repair"/>
    <property type="evidence" value="ECO:0007669"/>
    <property type="project" value="TreeGrafter"/>
</dbReference>
<evidence type="ECO:0000256" key="8">
    <source>
        <dbReference type="ARBA" id="ARBA00022840"/>
    </source>
</evidence>
<dbReference type="PROSITE" id="PS51194">
    <property type="entry name" value="HELICASE_CTER"/>
    <property type="match status" value="1"/>
</dbReference>
<dbReference type="PANTHER" id="PTHR45626">
    <property type="entry name" value="TRANSCRIPTION TERMINATION FACTOR 2-RELATED"/>
    <property type="match status" value="1"/>
</dbReference>
<dbReference type="Gene3D" id="3.40.50.10810">
    <property type="entry name" value="Tandem AAA-ATPase domain"/>
    <property type="match status" value="2"/>
</dbReference>
<evidence type="ECO:0000259" key="13">
    <source>
        <dbReference type="PROSITE" id="PS50089"/>
    </source>
</evidence>
<evidence type="ECO:0000256" key="7">
    <source>
        <dbReference type="ARBA" id="ARBA00022833"/>
    </source>
</evidence>
<feature type="domain" description="Helicase C-terminal" evidence="15">
    <location>
        <begin position="822"/>
        <end position="979"/>
    </location>
</feature>
<reference evidence="17" key="1">
    <citation type="submission" date="2015-09" db="EMBL/GenBank/DDBJ databases">
        <authorList>
            <consortium name="Pathogen Informatics"/>
        </authorList>
    </citation>
    <scope>NUCLEOTIDE SEQUENCE [LARGE SCALE GENOMIC DNA]</scope>
    <source>
        <strain evidence="17">Lake Konstanz</strain>
    </source>
</reference>
<dbReference type="InterPro" id="IPR036957">
    <property type="entry name" value="Znf_PARP_sf"/>
</dbReference>
<evidence type="ECO:0000259" key="14">
    <source>
        <dbReference type="PROSITE" id="PS51192"/>
    </source>
</evidence>
<evidence type="ECO:0000256" key="6">
    <source>
        <dbReference type="ARBA" id="ARBA00022806"/>
    </source>
</evidence>
<dbReference type="InterPro" id="IPR038718">
    <property type="entry name" value="SNF2-like_sf"/>
</dbReference>
<dbReference type="Gene3D" id="3.30.40.10">
    <property type="entry name" value="Zinc/RING finger domain, C3HC4 (zinc finger)"/>
    <property type="match status" value="1"/>
</dbReference>
<dbReference type="InterPro" id="IPR000330">
    <property type="entry name" value="SNF2_N"/>
</dbReference>
<dbReference type="InterPro" id="IPR050628">
    <property type="entry name" value="SNF2_RAD54_helicase_TF"/>
</dbReference>
<keyword evidence="17" id="KW-1185">Reference proteome</keyword>
<feature type="region of interest" description="Disordered" evidence="11">
    <location>
        <begin position="344"/>
        <end position="421"/>
    </location>
</feature>
<dbReference type="SUPFAM" id="SSF57716">
    <property type="entry name" value="Glucocorticoid receptor-like (DNA-binding domain)"/>
    <property type="match status" value="1"/>
</dbReference>
<keyword evidence="9" id="KW-0539">Nucleus</keyword>
<dbReference type="PANTHER" id="PTHR45626:SF12">
    <property type="entry name" value="DNA REPAIR PROTEIN RAD16"/>
    <property type="match status" value="1"/>
</dbReference>
<accession>A0A0S4IWJ2</accession>
<feature type="domain" description="Helicase ATP-binding" evidence="14">
    <location>
        <begin position="184"/>
        <end position="531"/>
    </location>
</feature>
<dbReference type="SMART" id="SM00184">
    <property type="entry name" value="RING"/>
    <property type="match status" value="1"/>
</dbReference>
<feature type="compositionally biased region" description="Basic and acidic residues" evidence="11">
    <location>
        <begin position="373"/>
        <end position="394"/>
    </location>
</feature>
<dbReference type="SMART" id="SM01336">
    <property type="entry name" value="zf-PARP"/>
    <property type="match status" value="1"/>
</dbReference>
<dbReference type="Pfam" id="PF00645">
    <property type="entry name" value="zf-PARP"/>
    <property type="match status" value="1"/>
</dbReference>
<evidence type="ECO:0000259" key="15">
    <source>
        <dbReference type="PROSITE" id="PS51194"/>
    </source>
</evidence>
<evidence type="ECO:0000313" key="16">
    <source>
        <dbReference type="EMBL" id="CUG06260.1"/>
    </source>
</evidence>
<dbReference type="InterPro" id="IPR001650">
    <property type="entry name" value="Helicase_C-like"/>
</dbReference>
<proteinExistence type="predicted"/>
<keyword evidence="7" id="KW-0862">Zinc</keyword>
<dbReference type="OMA" id="LLRYPFC"/>
<keyword evidence="8" id="KW-0067">ATP-binding</keyword>
<dbReference type="InterPro" id="IPR001841">
    <property type="entry name" value="Znf_RING"/>
</dbReference>
<dbReference type="AlphaFoldDB" id="A0A0S4IWJ2"/>
<protein>
    <submittedName>
        <fullName evidence="16">DNA repair protein, putative</fullName>
    </submittedName>
</protein>
<dbReference type="GO" id="GO:0008270">
    <property type="term" value="F:zinc ion binding"/>
    <property type="evidence" value="ECO:0007669"/>
    <property type="project" value="UniProtKB-KW"/>
</dbReference>
<evidence type="ECO:0000256" key="3">
    <source>
        <dbReference type="ARBA" id="ARBA00022741"/>
    </source>
</evidence>
<dbReference type="SUPFAM" id="SSF57850">
    <property type="entry name" value="RING/U-box"/>
    <property type="match status" value="1"/>
</dbReference>
<dbReference type="InterPro" id="IPR014001">
    <property type="entry name" value="Helicase_ATP-bd"/>
</dbReference>
<dbReference type="Pfam" id="PF00271">
    <property type="entry name" value="Helicase_C"/>
    <property type="match status" value="1"/>
</dbReference>
<dbReference type="Gene3D" id="3.40.50.300">
    <property type="entry name" value="P-loop containing nucleotide triphosphate hydrolases"/>
    <property type="match status" value="1"/>
</dbReference>
<keyword evidence="4 10" id="KW-0863">Zinc-finger</keyword>
<dbReference type="GO" id="GO:0016787">
    <property type="term" value="F:hydrolase activity"/>
    <property type="evidence" value="ECO:0007669"/>
    <property type="project" value="UniProtKB-KW"/>
</dbReference>
<dbReference type="GO" id="GO:0008094">
    <property type="term" value="F:ATP-dependent activity, acting on DNA"/>
    <property type="evidence" value="ECO:0007669"/>
    <property type="project" value="TreeGrafter"/>
</dbReference>
<dbReference type="Pfam" id="PF00176">
    <property type="entry name" value="SNF2-rel_dom"/>
    <property type="match status" value="3"/>
</dbReference>
<organism evidence="16 17">
    <name type="scientific">Bodo saltans</name>
    <name type="common">Flagellated protozoan</name>
    <dbReference type="NCBI Taxonomy" id="75058"/>
    <lineage>
        <taxon>Eukaryota</taxon>
        <taxon>Discoba</taxon>
        <taxon>Euglenozoa</taxon>
        <taxon>Kinetoplastea</taxon>
        <taxon>Metakinetoplastina</taxon>
        <taxon>Eubodonida</taxon>
        <taxon>Bodonidae</taxon>
        <taxon>Bodo</taxon>
    </lineage>
</organism>
<keyword evidence="6" id="KW-0347">Helicase</keyword>
<dbReference type="InterPro" id="IPR027417">
    <property type="entry name" value="P-loop_NTPase"/>
</dbReference>
<dbReference type="SMART" id="SM00490">
    <property type="entry name" value="HELICc"/>
    <property type="match status" value="1"/>
</dbReference>
<dbReference type="SMART" id="SM00487">
    <property type="entry name" value="DEXDc"/>
    <property type="match status" value="1"/>
</dbReference>
<dbReference type="GO" id="GO:0005634">
    <property type="term" value="C:nucleus"/>
    <property type="evidence" value="ECO:0007669"/>
    <property type="project" value="UniProtKB-SubCell"/>
</dbReference>
<dbReference type="GO" id="GO:0003677">
    <property type="term" value="F:DNA binding"/>
    <property type="evidence" value="ECO:0007669"/>
    <property type="project" value="InterPro"/>
</dbReference>
<dbReference type="CDD" id="cd18008">
    <property type="entry name" value="DEXDc_SHPRH-like"/>
    <property type="match status" value="1"/>
</dbReference>
<dbReference type="PROSITE" id="PS51192">
    <property type="entry name" value="HELICASE_ATP_BIND_1"/>
    <property type="match status" value="1"/>
</dbReference>
<keyword evidence="3" id="KW-0547">Nucleotide-binding</keyword>
<keyword evidence="2" id="KW-0479">Metal-binding</keyword>
<dbReference type="InterPro" id="IPR001510">
    <property type="entry name" value="Znf_PARP"/>
</dbReference>